<keyword evidence="2" id="KW-1133">Transmembrane helix</keyword>
<feature type="region of interest" description="Disordered" evidence="1">
    <location>
        <begin position="1848"/>
        <end position="1974"/>
    </location>
</feature>
<feature type="compositionally biased region" description="Polar residues" evidence="1">
    <location>
        <begin position="2169"/>
        <end position="2178"/>
    </location>
</feature>
<feature type="compositionally biased region" description="Low complexity" evidence="1">
    <location>
        <begin position="1952"/>
        <end position="1969"/>
    </location>
</feature>
<feature type="region of interest" description="Disordered" evidence="1">
    <location>
        <begin position="786"/>
        <end position="845"/>
    </location>
</feature>
<dbReference type="EMBL" id="CAXLJM020000148">
    <property type="protein sequence ID" value="CAL8141771.1"/>
    <property type="molecule type" value="Genomic_DNA"/>
</dbReference>
<feature type="region of interest" description="Disordered" evidence="1">
    <location>
        <begin position="1237"/>
        <end position="1277"/>
    </location>
</feature>
<comment type="caution">
    <text evidence="3">The sequence shown here is derived from an EMBL/GenBank/DDBJ whole genome shotgun (WGS) entry which is preliminary data.</text>
</comment>
<name>A0ABP1S274_9HEXA</name>
<evidence type="ECO:0000313" key="3">
    <source>
        <dbReference type="EMBL" id="CAL8141771.1"/>
    </source>
</evidence>
<protein>
    <submittedName>
        <fullName evidence="3">Uncharacterized protein</fullName>
    </submittedName>
</protein>
<feature type="compositionally biased region" description="Pro residues" evidence="1">
    <location>
        <begin position="1869"/>
        <end position="1880"/>
    </location>
</feature>
<feature type="compositionally biased region" description="Low complexity" evidence="1">
    <location>
        <begin position="1078"/>
        <end position="1124"/>
    </location>
</feature>
<feature type="region of interest" description="Disordered" evidence="1">
    <location>
        <begin position="1193"/>
        <end position="1220"/>
    </location>
</feature>
<feature type="region of interest" description="Disordered" evidence="1">
    <location>
        <begin position="932"/>
        <end position="1015"/>
    </location>
</feature>
<feature type="compositionally biased region" description="Polar residues" evidence="1">
    <location>
        <begin position="787"/>
        <end position="804"/>
    </location>
</feature>
<keyword evidence="2" id="KW-0812">Transmembrane</keyword>
<feature type="compositionally biased region" description="Polar residues" evidence="1">
    <location>
        <begin position="1243"/>
        <end position="1273"/>
    </location>
</feature>
<reference evidence="3 4" key="1">
    <citation type="submission" date="2024-08" db="EMBL/GenBank/DDBJ databases">
        <authorList>
            <person name="Cucini C."/>
            <person name="Frati F."/>
        </authorList>
    </citation>
    <scope>NUCLEOTIDE SEQUENCE [LARGE SCALE GENOMIC DNA]</scope>
</reference>
<evidence type="ECO:0000256" key="2">
    <source>
        <dbReference type="SAM" id="Phobius"/>
    </source>
</evidence>
<keyword evidence="4" id="KW-1185">Reference proteome</keyword>
<feature type="compositionally biased region" description="Basic and acidic residues" evidence="1">
    <location>
        <begin position="2113"/>
        <end position="2123"/>
    </location>
</feature>
<accession>A0ABP1S274</accession>
<feature type="compositionally biased region" description="Basic residues" evidence="1">
    <location>
        <begin position="2198"/>
        <end position="2216"/>
    </location>
</feature>
<feature type="compositionally biased region" description="Low complexity" evidence="1">
    <location>
        <begin position="2012"/>
        <end position="2026"/>
    </location>
</feature>
<feature type="compositionally biased region" description="Polar residues" evidence="1">
    <location>
        <begin position="938"/>
        <end position="962"/>
    </location>
</feature>
<dbReference type="Proteomes" id="UP001642540">
    <property type="component" value="Unassembled WGS sequence"/>
</dbReference>
<feature type="region of interest" description="Disordered" evidence="1">
    <location>
        <begin position="1997"/>
        <end position="2234"/>
    </location>
</feature>
<feature type="compositionally biased region" description="Pro residues" evidence="1">
    <location>
        <begin position="2036"/>
        <end position="2050"/>
    </location>
</feature>
<feature type="compositionally biased region" description="Polar residues" evidence="1">
    <location>
        <begin position="970"/>
        <end position="1015"/>
    </location>
</feature>
<feature type="region of interest" description="Disordered" evidence="1">
    <location>
        <begin position="679"/>
        <end position="707"/>
    </location>
</feature>
<feature type="compositionally biased region" description="Polar residues" evidence="1">
    <location>
        <begin position="1038"/>
        <end position="1055"/>
    </location>
</feature>
<feature type="transmembrane region" description="Helical" evidence="2">
    <location>
        <begin position="12"/>
        <end position="32"/>
    </location>
</feature>
<feature type="region of interest" description="Disordered" evidence="1">
    <location>
        <begin position="726"/>
        <end position="759"/>
    </location>
</feature>
<feature type="region of interest" description="Disordered" evidence="1">
    <location>
        <begin position="566"/>
        <end position="598"/>
    </location>
</feature>
<evidence type="ECO:0000256" key="1">
    <source>
        <dbReference type="SAM" id="MobiDB-lite"/>
    </source>
</evidence>
<sequence length="2429" mass="260798">MKPFFRFGQPIGTALVIVAFVETIYSTVWLLLDVVSLEQTSKYNFFNGSAEFEFFGHLQWHFWIALHFLLSLIFWIAIIFEGRKYCLYAWLTLSLVHNAVFITIIISQSILRPFKESTNAIILYLGVSFFILWRLYIMSVACQGLRRLRLKYNLGSDSVSDIDVCIEPLGGGCCQTWEFYKDLPGAGAITLLTVELIWNAVNLCTRPLVLQMFGSAILKMSLQYMGELADFCLIEETVIRCVRIFLDCFGIYFLFKEKLAAVRVWVCFYFIVFVISNIVAAFMIAPWWSLEPSVNIMVYHVIMLIDLSYAKYIIKLPVKAKPAPPWTAILNQPHKPQQGSSFGANLSPATPPQHQPLPVSQQGFHVAPIAMVPIVEPASVPGFDQNLASASGPLNVVSSQSSLGNAQSQAIMTQNTADGEQLVHVESSLETLTEGDSINDQQDSIMTVESIVANIQPIIVEQIPLLPSDSVQPPIQPMEPFPLLPSDSVQQPIILPVVVSQQPHVNPPLPENDFYSTPQNVSGINNPVPILPSSSSGTSQTIGEEAEDEVAFDLEQYLAQANMVLGNVNNPNSQPQTANDAPPKPVNLATPTEPAPAPVPTTNPVVPASPPQSLATGAAPIAPQQVPESVPPQVQHSSIATPIIAETFPQTNSQVVQPSPDLLIVSQPIIAEAVPLMNPQTSQSSQDAPIMVSQPAPETVHSPAEHSSVATPIIAGVTPQTNLQVVQSPPAAPVEAQHAAGTPPHSQIEQSSHAAQTVAPVAPQVTSQIGQSVQFAPVIPLMMPDVNFQSNPSGQSPPAASTVPQDGPQAANLHVGQASPAQAPTAGTTQPQISTAGNQEESSLNAEVASVPVVLSNNNHETPMSSIMSVLGDVSEASTLNQVSNNANQNSDQVLATEGNLPGQSVYGPQVLTPGPIASEILETYNVDSIPHDFPPLQQDTQLSLVPTGNAPSLPSQSSEPSNAVAEGQFQAQHIPSLSNGHSGANNPSQESLPVEISSGSVQPNEQPSPSPNEISTVLGAVLNVASSAQPSDPLPTWQVTPNSQAMPTYPTADTSAASQASQPSQILQPFLANLFSQQKPTPQSTPTSSATPSSPDPASQSIQPSQSSQPSQSTVTSQPTQSTLASQQPPASQLNSQVAPASQPTIPTGHESSSPNEISTVLGNILTVSGSDPLISQPASQTLPISQQVPVSQTLPTSMSPELTPSVTPNTDSTVHLGQATNPSQILPTTSVQYQAVPDNLNPPTSHYHQSTSTLDQSTGSGQYTVQTSQPDSLAVDHTLATQDTVEDEEELDEDEDPPFDVEQYLAQVALLLNPGAKPPTSGDTFKPSQAVTPATSYTTSEAWEPSVPLSQSQTDDSLISHASILSDNLADSLEPNYYPHNSHYVATYPVNEMVSPSLLLDIAASLEIDPEAESIYNYNLQTPGSTSAEKITNNLNTQAQETHEELLYLQTSPMLSISKQSETANALLSLLEPSELFTNNDDQPVIDKSGHRSAPKPPNMIGRPSLSGMAPVYSYSGGKFTTGDELTYVDGNTTTIVSKSPNALDYLQDKGKLPPPSIGSTMAVLSNTMYNSYMNGSFKPTSPSVPSFSSFVMSQPHTVPLMTSGNNNGAASDGSNSIVSNLNTTSNTQVYEHYYFPQESVRNATISIYNGDLRPLVGSIYVPLDDSIMAALELEANSLEDLISNEIEPLKQLEDQREAKSQMVLDVVKRTTSEQSIEIDVSELENLEISNMSEPESTAETEEYVEVEELTQAEIRVAEKIGAENKTETVIEAAEPKENSPLIQNLPLNTEQQEKINNTIENTVNATAPIESNNDLAHSMGAIAKVQGLPPPKEELAKATGKILPASAETKNSHLVNDSSLPKVTNNPPPQTNSPPNPHSQVNSPPHHSDSPPKENNTPPKQPNAPPKENNMPPKQPNTPPGEKSAPEPESGPALPGGPTLPAAPPPVGLPTLPSPISVPSLSSLSIPEPPTLVIAPAPALDVPDIGQIVQVPTFPQAVKVPKPQDDKSTTTNNKNNGKGTAAKPNTPAKKPQKPSPVAPESPKPALPTPQQFEVVKPQNTIEKENIALPQQISTDYDNSEDDVEDSSLLVVEQTEVEDDEVSPEALPAPHAEKAIAEKQKPKQPLSPSPPKTLDCPCRDNPQNSMNNKNINNNSGNNIGSNYNPSKYNPETNSFNGPPVDYGIQVDNSTVPKPARPYKPKRPGRPSYNKRPRPKPMDKDTEKLAEKQADNGDMAGDFSLIDMVNDTEPYKINFFGWEIPIPTWASFTELFISLFGKNFRTSSGEFTCDETNDVIIELRSELDVDYLCEDDQGRGDVSSLDSNICNGFCSSNGFASGVCMPQKSCLCYLNEDKNFAIKLDRLDQYNSTSEEKVPIVSEDVAESGCLNCRCLKTCQSYGKYIGYCSKSCHCGVPWYNERSNSGSVRGA</sequence>
<proteinExistence type="predicted"/>
<feature type="transmembrane region" description="Helical" evidence="2">
    <location>
        <begin position="122"/>
        <end position="142"/>
    </location>
</feature>
<feature type="compositionally biased region" description="Polar residues" evidence="1">
    <location>
        <begin position="567"/>
        <end position="579"/>
    </location>
</feature>
<feature type="compositionally biased region" description="Polar residues" evidence="1">
    <location>
        <begin position="744"/>
        <end position="753"/>
    </location>
</feature>
<evidence type="ECO:0000313" key="4">
    <source>
        <dbReference type="Proteomes" id="UP001642540"/>
    </source>
</evidence>
<feature type="region of interest" description="Disordered" evidence="1">
    <location>
        <begin position="1078"/>
        <end position="1158"/>
    </location>
</feature>
<feature type="compositionally biased region" description="Low complexity" evidence="1">
    <location>
        <begin position="2143"/>
        <end position="2168"/>
    </location>
</feature>
<feature type="compositionally biased region" description="Basic and acidic residues" evidence="1">
    <location>
        <begin position="2217"/>
        <end position="2232"/>
    </location>
</feature>
<gene>
    <name evidence="3" type="ORF">ODALV1_LOCUS28852</name>
</gene>
<feature type="transmembrane region" description="Helical" evidence="2">
    <location>
        <begin position="267"/>
        <end position="288"/>
    </location>
</feature>
<feature type="compositionally biased region" description="Polar residues" evidence="1">
    <location>
        <begin position="819"/>
        <end position="845"/>
    </location>
</feature>
<feature type="compositionally biased region" description="Low complexity" evidence="1">
    <location>
        <begin position="1933"/>
        <end position="1943"/>
    </location>
</feature>
<feature type="region of interest" description="Disordered" evidence="1">
    <location>
        <begin position="1028"/>
        <end position="1064"/>
    </location>
</feature>
<keyword evidence="2" id="KW-0472">Membrane</keyword>
<feature type="transmembrane region" description="Helical" evidence="2">
    <location>
        <begin position="87"/>
        <end position="110"/>
    </location>
</feature>
<feature type="compositionally biased region" description="Polar residues" evidence="1">
    <location>
        <begin position="1851"/>
        <end position="1866"/>
    </location>
</feature>
<feature type="transmembrane region" description="Helical" evidence="2">
    <location>
        <begin position="60"/>
        <end position="80"/>
    </location>
</feature>
<organism evidence="3 4">
    <name type="scientific">Orchesella dallaii</name>
    <dbReference type="NCBI Taxonomy" id="48710"/>
    <lineage>
        <taxon>Eukaryota</taxon>
        <taxon>Metazoa</taxon>
        <taxon>Ecdysozoa</taxon>
        <taxon>Arthropoda</taxon>
        <taxon>Hexapoda</taxon>
        <taxon>Collembola</taxon>
        <taxon>Entomobryomorpha</taxon>
        <taxon>Entomobryoidea</taxon>
        <taxon>Orchesellidae</taxon>
        <taxon>Orchesellinae</taxon>
        <taxon>Orchesella</taxon>
    </lineage>
</organism>
<feature type="compositionally biased region" description="Polar residues" evidence="1">
    <location>
        <begin position="1125"/>
        <end position="1158"/>
    </location>
</feature>